<organism evidence="1 2">
    <name type="scientific">Clostridium perfringens</name>
    <dbReference type="NCBI Taxonomy" id="1502"/>
    <lineage>
        <taxon>Bacteria</taxon>
        <taxon>Bacillati</taxon>
        <taxon>Bacillota</taxon>
        <taxon>Clostridia</taxon>
        <taxon>Eubacteriales</taxon>
        <taxon>Clostridiaceae</taxon>
        <taxon>Clostridium</taxon>
    </lineage>
</organism>
<proteinExistence type="predicted"/>
<accession>A0AAP4EFJ3</accession>
<dbReference type="AlphaFoldDB" id="A0AAP4EFJ3"/>
<gene>
    <name evidence="1" type="ORF">QDQ28_14340</name>
</gene>
<dbReference type="Proteomes" id="UP001222958">
    <property type="component" value="Unassembled WGS sequence"/>
</dbReference>
<protein>
    <submittedName>
        <fullName evidence="1">Uncharacterized protein</fullName>
    </submittedName>
</protein>
<name>A0AAP4EFJ3_CLOPF</name>
<comment type="caution">
    <text evidence="1">The sequence shown here is derived from an EMBL/GenBank/DDBJ whole genome shotgun (WGS) entry which is preliminary data.</text>
</comment>
<evidence type="ECO:0000313" key="2">
    <source>
        <dbReference type="Proteomes" id="UP001222958"/>
    </source>
</evidence>
<dbReference type="RefSeq" id="WP_279858319.1">
    <property type="nucleotide sequence ID" value="NZ_JARVUX010000012.1"/>
</dbReference>
<reference evidence="1" key="1">
    <citation type="submission" date="2023-04" db="EMBL/GenBank/DDBJ databases">
        <title>Epidemiological investigation of Clostridium perfringens isolated from cattle.</title>
        <authorList>
            <person name="Tian R."/>
        </authorList>
    </citation>
    <scope>NUCLEOTIDE SEQUENCE</scope>
    <source>
        <strain evidence="1">ZWCP172</strain>
    </source>
</reference>
<dbReference type="EMBL" id="JARVUX010000012">
    <property type="protein sequence ID" value="MDH2337355.1"/>
    <property type="molecule type" value="Genomic_DNA"/>
</dbReference>
<sequence length="75" mass="9062">MFDIIKNSECILNDEENITLKDILETFQEFDDLIRECEEEEIEDCLEDCLEDYLFNEVIPDMEKLIDKFGIKEEY</sequence>
<evidence type="ECO:0000313" key="1">
    <source>
        <dbReference type="EMBL" id="MDH2337355.1"/>
    </source>
</evidence>